<keyword evidence="5" id="KW-1185">Reference proteome</keyword>
<evidence type="ECO:0000256" key="2">
    <source>
        <dbReference type="SAM" id="MobiDB-lite"/>
    </source>
</evidence>
<dbReference type="Gene3D" id="3.40.630.190">
    <property type="entry name" value="LCP protein"/>
    <property type="match status" value="1"/>
</dbReference>
<dbReference type="PANTHER" id="PTHR33392">
    <property type="entry name" value="POLYISOPRENYL-TEICHOIC ACID--PEPTIDOGLYCAN TEICHOIC ACID TRANSFERASE TAGU"/>
    <property type="match status" value="1"/>
</dbReference>
<feature type="region of interest" description="Disordered" evidence="2">
    <location>
        <begin position="1"/>
        <end position="20"/>
    </location>
</feature>
<dbReference type="RefSeq" id="WP_213484013.1">
    <property type="nucleotide sequence ID" value="NZ_CAJRAY010000032.1"/>
</dbReference>
<comment type="similarity">
    <text evidence="1">Belongs to the LytR/CpsA/Psr (LCP) family.</text>
</comment>
<dbReference type="EMBL" id="CAJRAY010000032">
    <property type="protein sequence ID" value="CAG5083638.1"/>
    <property type="molecule type" value="Genomic_DNA"/>
</dbReference>
<gene>
    <name evidence="4" type="primary">txxe 1404</name>
    <name evidence="4" type="ORF">TXXE_07075</name>
</gene>
<evidence type="ECO:0000313" key="5">
    <source>
        <dbReference type="Proteomes" id="UP000681526"/>
    </source>
</evidence>
<evidence type="ECO:0000256" key="1">
    <source>
        <dbReference type="ARBA" id="ARBA00006068"/>
    </source>
</evidence>
<evidence type="ECO:0000313" key="4">
    <source>
        <dbReference type="EMBL" id="CAG5083638.1"/>
    </source>
</evidence>
<dbReference type="NCBIfam" id="TIGR00350">
    <property type="entry name" value="lytR_cpsA_psr"/>
    <property type="match status" value="1"/>
</dbReference>
<dbReference type="InterPro" id="IPR004474">
    <property type="entry name" value="LytR_CpsA_psr"/>
</dbReference>
<evidence type="ECO:0000259" key="3">
    <source>
        <dbReference type="Pfam" id="PF03816"/>
    </source>
</evidence>
<reference evidence="4 5" key="1">
    <citation type="submission" date="2021-04" db="EMBL/GenBank/DDBJ databases">
        <authorList>
            <person name="Rakotoarivonina H."/>
        </authorList>
    </citation>
    <scope>NUCLEOTIDE SEQUENCE [LARGE SCALE GENOMIC DNA]</scope>
    <source>
        <strain evidence="4 5">XE</strain>
    </source>
</reference>
<dbReference type="InterPro" id="IPR050922">
    <property type="entry name" value="LytR/CpsA/Psr_CW_biosynth"/>
</dbReference>
<comment type="caution">
    <text evidence="4">The sequence shown here is derived from an EMBL/GenBank/DDBJ whole genome shotgun (WGS) entry which is preliminary data.</text>
</comment>
<sequence length="358" mass="40250">MSTQNPLPPRRETRRAKKREGRKSRKRWLLWVLLPLLVIAGAAAWYIGDLLGTAKEAIRNISTDEEENVETTVVPPEQSVREQPIAMLVMGLDTREKIGGMNTDVLMAAAFDPEKKRAVVVTIPRDSRIDVEGYSTRKANAYYANFYTAARNKGRDAKEADLQARREVKELFGKFFGIPIDYTAKINFKGFSDIVDALGGIEVYVDQDMRYKDVAGGTDINLKKGFQKLNGDQALDFVRYRQSNAGTRQSSDLERNKRQSEVVGALADRLLSLGSLTKLDDVIDAVGNNLSIDMPASEIERMIGVYYNIRRSDITFIHLDGKWRSPYVHLDEAKLEEAKAALLEIMAPRLAHREAAGR</sequence>
<accession>A0ABM8V2P6</accession>
<proteinExistence type="inferred from homology"/>
<dbReference type="PANTHER" id="PTHR33392:SF6">
    <property type="entry name" value="POLYISOPRENYL-TEICHOIC ACID--PEPTIDOGLYCAN TEICHOIC ACID TRANSFERASE TAGU"/>
    <property type="match status" value="1"/>
</dbReference>
<protein>
    <submittedName>
        <fullName evidence="4">Transcriptional regulator LytR</fullName>
    </submittedName>
</protein>
<dbReference type="Proteomes" id="UP000681526">
    <property type="component" value="Unassembled WGS sequence"/>
</dbReference>
<dbReference type="Pfam" id="PF03816">
    <property type="entry name" value="LytR_cpsA_psr"/>
    <property type="match status" value="1"/>
</dbReference>
<name>A0ABM8V2P6_THEXY</name>
<feature type="domain" description="Cell envelope-related transcriptional attenuator" evidence="3">
    <location>
        <begin position="102"/>
        <end position="270"/>
    </location>
</feature>
<organism evidence="4 5">
    <name type="scientific">Thermobacillus xylanilyticus</name>
    <dbReference type="NCBI Taxonomy" id="76633"/>
    <lineage>
        <taxon>Bacteria</taxon>
        <taxon>Bacillati</taxon>
        <taxon>Bacillota</taxon>
        <taxon>Bacilli</taxon>
        <taxon>Bacillales</taxon>
        <taxon>Paenibacillaceae</taxon>
        <taxon>Thermobacillus</taxon>
    </lineage>
</organism>